<dbReference type="EMBL" id="HACA01012894">
    <property type="protein sequence ID" value="CDW30255.1"/>
    <property type="molecule type" value="Transcribed_RNA"/>
</dbReference>
<accession>A0A0K2TWM8</accession>
<proteinExistence type="predicted"/>
<organism evidence="1">
    <name type="scientific">Lepeophtheirus salmonis</name>
    <name type="common">Salmon louse</name>
    <name type="synonym">Caligus salmonis</name>
    <dbReference type="NCBI Taxonomy" id="72036"/>
    <lineage>
        <taxon>Eukaryota</taxon>
        <taxon>Metazoa</taxon>
        <taxon>Ecdysozoa</taxon>
        <taxon>Arthropoda</taxon>
        <taxon>Crustacea</taxon>
        <taxon>Multicrustacea</taxon>
        <taxon>Hexanauplia</taxon>
        <taxon>Copepoda</taxon>
        <taxon>Siphonostomatoida</taxon>
        <taxon>Caligidae</taxon>
        <taxon>Lepeophtheirus</taxon>
    </lineage>
</organism>
<reference evidence="1" key="1">
    <citation type="submission" date="2014-05" db="EMBL/GenBank/DDBJ databases">
        <authorList>
            <person name="Chronopoulou M."/>
        </authorList>
    </citation>
    <scope>NUCLEOTIDE SEQUENCE</scope>
    <source>
        <tissue evidence="1">Whole organism</tissue>
    </source>
</reference>
<dbReference type="AlphaFoldDB" id="A0A0K2TWM8"/>
<sequence>MNLGTESVSDQDAERSNFFPSLFIQGLIGSDEDAYLKTPGCPGRIPTFSYRN</sequence>
<protein>
    <submittedName>
        <fullName evidence="1">Uncharacterized protein</fullName>
    </submittedName>
</protein>
<name>A0A0K2TWM8_LEPSM</name>
<evidence type="ECO:0000313" key="1">
    <source>
        <dbReference type="EMBL" id="CDW30255.1"/>
    </source>
</evidence>